<reference evidence="2 3" key="1">
    <citation type="submission" date="2018-06" db="EMBL/GenBank/DDBJ databases">
        <title>Comparative genomics reveals the genomic features of Rhizophagus irregularis, R. cerebriforme, R. diaphanum and Gigaspora rosea, and their symbiotic lifestyle signature.</title>
        <authorList>
            <person name="Morin E."/>
            <person name="San Clemente H."/>
            <person name="Chen E.C.H."/>
            <person name="De La Providencia I."/>
            <person name="Hainaut M."/>
            <person name="Kuo A."/>
            <person name="Kohler A."/>
            <person name="Murat C."/>
            <person name="Tang N."/>
            <person name="Roy S."/>
            <person name="Loubradou J."/>
            <person name="Henrissat B."/>
            <person name="Grigoriev I.V."/>
            <person name="Corradi N."/>
            <person name="Roux C."/>
            <person name="Martin F.M."/>
        </authorList>
    </citation>
    <scope>NUCLEOTIDE SEQUENCE [LARGE SCALE GENOMIC DNA]</scope>
    <source>
        <strain evidence="2 3">DAOM 227022</strain>
    </source>
</reference>
<evidence type="ECO:0000256" key="1">
    <source>
        <dbReference type="SAM" id="SignalP"/>
    </source>
</evidence>
<comment type="caution">
    <text evidence="2">The sequence shown here is derived from an EMBL/GenBank/DDBJ whole genome shotgun (WGS) entry which is preliminary data.</text>
</comment>
<keyword evidence="3" id="KW-1185">Reference proteome</keyword>
<feature type="chain" id="PRO_5017361908" description="DUF3455 domain-containing protein" evidence="1">
    <location>
        <begin position="26"/>
        <end position="212"/>
    </location>
</feature>
<keyword evidence="1" id="KW-0732">Signal</keyword>
<accession>A0A397T067</accession>
<gene>
    <name evidence="2" type="ORF">C1645_766834</name>
</gene>
<dbReference type="Proteomes" id="UP000265703">
    <property type="component" value="Unassembled WGS sequence"/>
</dbReference>
<dbReference type="PANTHER" id="PTHR35567:SF1">
    <property type="entry name" value="CONSERVED FUNGAL PROTEIN (AFU_ORTHOLOGUE AFUA_1G14230)"/>
    <property type="match status" value="1"/>
</dbReference>
<dbReference type="EMBL" id="QKYT01000144">
    <property type="protein sequence ID" value="RIA91708.1"/>
    <property type="molecule type" value="Genomic_DNA"/>
</dbReference>
<proteinExistence type="predicted"/>
<evidence type="ECO:0000313" key="3">
    <source>
        <dbReference type="Proteomes" id="UP000265703"/>
    </source>
</evidence>
<name>A0A397T067_9GLOM</name>
<evidence type="ECO:0000313" key="2">
    <source>
        <dbReference type="EMBL" id="RIA91708.1"/>
    </source>
</evidence>
<evidence type="ECO:0008006" key="4">
    <source>
        <dbReference type="Google" id="ProtNLM"/>
    </source>
</evidence>
<dbReference type="Pfam" id="PF11937">
    <property type="entry name" value="DUF3455"/>
    <property type="match status" value="1"/>
</dbReference>
<organism evidence="2 3">
    <name type="scientific">Glomus cerebriforme</name>
    <dbReference type="NCBI Taxonomy" id="658196"/>
    <lineage>
        <taxon>Eukaryota</taxon>
        <taxon>Fungi</taxon>
        <taxon>Fungi incertae sedis</taxon>
        <taxon>Mucoromycota</taxon>
        <taxon>Glomeromycotina</taxon>
        <taxon>Glomeromycetes</taxon>
        <taxon>Glomerales</taxon>
        <taxon>Glomeraceae</taxon>
        <taxon>Glomus</taxon>
    </lineage>
</organism>
<dbReference type="OrthoDB" id="1859733at2759"/>
<dbReference type="AlphaFoldDB" id="A0A397T067"/>
<dbReference type="PANTHER" id="PTHR35567">
    <property type="entry name" value="MALATE DEHYDROGENASE (AFU_ORTHOLOGUE AFUA_2G13800)"/>
    <property type="match status" value="1"/>
</dbReference>
<sequence length="212" mass="24206">MMEKNIKASFLFVFILISSLYLIEANIIPSQYKKPTVIGTETKQPIINLPSNITIPPHSNFKFILYGHGYQIYKCSAENKTWTLVTPQANLISDKYTQVFTPFYEVAKHYFVEEPINGGRPTWESILNGDNSRVTTKIIATNASPDDPKRNVPWLVTQTTANFGKGAFDDITFIIRVNTLGGVAPSVEECGVQYKDNELYYSEYSTDYWYYH</sequence>
<protein>
    <recommendedName>
        <fullName evidence="4">DUF3455 domain-containing protein</fullName>
    </recommendedName>
</protein>
<dbReference type="InterPro" id="IPR021851">
    <property type="entry name" value="DUF3455"/>
</dbReference>
<feature type="signal peptide" evidence="1">
    <location>
        <begin position="1"/>
        <end position="25"/>
    </location>
</feature>